<evidence type="ECO:0000313" key="20">
    <source>
        <dbReference type="EMBL" id="MFD2237691.1"/>
    </source>
</evidence>
<keyword evidence="12 17" id="KW-0239">DNA-directed DNA polymerase</keyword>
<dbReference type="PROSITE" id="PS50173">
    <property type="entry name" value="UMUC"/>
    <property type="match status" value="1"/>
</dbReference>
<dbReference type="Gene3D" id="3.40.1170.60">
    <property type="match status" value="1"/>
</dbReference>
<dbReference type="InterPro" id="IPR001126">
    <property type="entry name" value="UmuC"/>
</dbReference>
<feature type="region of interest" description="Disordered" evidence="18">
    <location>
        <begin position="423"/>
        <end position="457"/>
    </location>
</feature>
<dbReference type="InterPro" id="IPR053848">
    <property type="entry name" value="IMS_HHH_1"/>
</dbReference>
<feature type="compositionally biased region" description="Pro residues" evidence="18">
    <location>
        <begin position="446"/>
        <end position="457"/>
    </location>
</feature>
<keyword evidence="5 17" id="KW-0963">Cytoplasm</keyword>
<dbReference type="InterPro" id="IPR022880">
    <property type="entry name" value="DNApol_IV"/>
</dbReference>
<dbReference type="CDD" id="cd03586">
    <property type="entry name" value="PolY_Pol_IV_kappa"/>
    <property type="match status" value="1"/>
</dbReference>
<evidence type="ECO:0000256" key="15">
    <source>
        <dbReference type="ARBA" id="ARBA00025589"/>
    </source>
</evidence>
<feature type="compositionally biased region" description="Basic and acidic residues" evidence="18">
    <location>
        <begin position="423"/>
        <end position="443"/>
    </location>
</feature>
<dbReference type="InterPro" id="IPR036775">
    <property type="entry name" value="DNA_pol_Y-fam_lit_finger_sf"/>
</dbReference>
<keyword evidence="8 17" id="KW-0235">DNA replication</keyword>
<accession>A0ABW5CLC1</accession>
<dbReference type="Pfam" id="PF11799">
    <property type="entry name" value="IMS_C"/>
    <property type="match status" value="1"/>
</dbReference>
<keyword evidence="7 17" id="KW-0548">Nucleotidyltransferase</keyword>
<dbReference type="RefSeq" id="WP_209736445.1">
    <property type="nucleotide sequence ID" value="NZ_CP072611.1"/>
</dbReference>
<proteinExistence type="inferred from homology"/>
<dbReference type="Pfam" id="PF21999">
    <property type="entry name" value="IMS_HHH_1"/>
    <property type="match status" value="1"/>
</dbReference>
<feature type="binding site" evidence="17">
    <location>
        <position position="47"/>
    </location>
    <ligand>
        <name>Mg(2+)</name>
        <dbReference type="ChEBI" id="CHEBI:18420"/>
    </ligand>
</feature>
<keyword evidence="4 17" id="KW-0515">Mutator protein</keyword>
<dbReference type="Gene3D" id="3.30.1490.100">
    <property type="entry name" value="DNA polymerase, Y-family, little finger domain"/>
    <property type="match status" value="1"/>
</dbReference>
<organism evidence="20 21">
    <name type="scientific">Aureimonas populi</name>
    <dbReference type="NCBI Taxonomy" id="1701758"/>
    <lineage>
        <taxon>Bacteria</taxon>
        <taxon>Pseudomonadati</taxon>
        <taxon>Pseudomonadota</taxon>
        <taxon>Alphaproteobacteria</taxon>
        <taxon>Hyphomicrobiales</taxon>
        <taxon>Aurantimonadaceae</taxon>
        <taxon>Aureimonas</taxon>
    </lineage>
</organism>
<evidence type="ECO:0000256" key="14">
    <source>
        <dbReference type="ARBA" id="ARBA00023204"/>
    </source>
</evidence>
<keyword evidence="13 17" id="KW-0238">DNA-binding</keyword>
<name>A0ABW5CLC1_9HYPH</name>
<dbReference type="InterPro" id="IPR043502">
    <property type="entry name" value="DNA/RNA_pol_sf"/>
</dbReference>
<feature type="active site" evidence="17">
    <location>
        <position position="141"/>
    </location>
</feature>
<evidence type="ECO:0000256" key="6">
    <source>
        <dbReference type="ARBA" id="ARBA00022679"/>
    </source>
</evidence>
<dbReference type="NCBIfam" id="NF002751">
    <property type="entry name" value="PRK02794.1"/>
    <property type="match status" value="1"/>
</dbReference>
<comment type="cofactor">
    <cofactor evidence="17">
        <name>Mg(2+)</name>
        <dbReference type="ChEBI" id="CHEBI:18420"/>
    </cofactor>
    <text evidence="17">Binds 2 magnesium ions per subunit.</text>
</comment>
<dbReference type="SUPFAM" id="SSF56672">
    <property type="entry name" value="DNA/RNA polymerases"/>
    <property type="match status" value="1"/>
</dbReference>
<keyword evidence="14 17" id="KW-0234">DNA repair</keyword>
<evidence type="ECO:0000256" key="4">
    <source>
        <dbReference type="ARBA" id="ARBA00022457"/>
    </source>
</evidence>
<keyword evidence="9 17" id="KW-0479">Metal-binding</keyword>
<protein>
    <recommendedName>
        <fullName evidence="17">DNA polymerase IV</fullName>
        <shortName evidence="17">Pol IV</shortName>
        <ecNumber evidence="17">2.7.7.7</ecNumber>
    </recommendedName>
</protein>
<dbReference type="InterPro" id="IPR017961">
    <property type="entry name" value="DNA_pol_Y-fam_little_finger"/>
</dbReference>
<sequence>MSARVPFAFCRDCLKEQSLVRPRCEACGSPRVLAHDELAGLSIAHLDCDAFYAAVEKRERPDLADRPLIIGGGRRGVVLTACYNARIHGVRSAMPMFKALKLCPQATIIRPDMAKYAEVGRTVRERMRALTPLVEPLSIDEAFMDLTGTERMHKSPPALVLARLAREVEADLGISVSIGLSHNKFLAKIASDLQKPRGFSVIGRADTLPFLAARPISFIWGVGAATAQALERDGLRSIGQLQSMEEGELMKRYGVMGQRLWRLSRGIDPRPVSPRGEMKSISSETTFERDLSSAADLVPLLRELSEKVADRLKATDLAAQTIVLKLKGADFRTRTRNRKLGSPTRLAGRIFETGRQLLEKELDGTRYRLLGIGCGDFSPAETADPADLVDPAAARRAKAEGALDTVRSRFGAHAIDTGYTFRPVEERNAEAARRAARPREISPDIRPAPPQGRPARP</sequence>
<evidence type="ECO:0000259" key="19">
    <source>
        <dbReference type="PROSITE" id="PS50173"/>
    </source>
</evidence>
<dbReference type="EMBL" id="JBHUIJ010000012">
    <property type="protein sequence ID" value="MFD2237691.1"/>
    <property type="molecule type" value="Genomic_DNA"/>
</dbReference>
<feature type="domain" description="UmuC" evidence="19">
    <location>
        <begin position="43"/>
        <end position="223"/>
    </location>
</feature>
<keyword evidence="11 17" id="KW-0460">Magnesium</keyword>
<evidence type="ECO:0000256" key="3">
    <source>
        <dbReference type="ARBA" id="ARBA00011245"/>
    </source>
</evidence>
<reference evidence="21" key="1">
    <citation type="journal article" date="2019" name="Int. J. Syst. Evol. Microbiol.">
        <title>The Global Catalogue of Microorganisms (GCM) 10K type strain sequencing project: providing services to taxonomists for standard genome sequencing and annotation.</title>
        <authorList>
            <consortium name="The Broad Institute Genomics Platform"/>
            <consortium name="The Broad Institute Genome Sequencing Center for Infectious Disease"/>
            <person name="Wu L."/>
            <person name="Ma J."/>
        </authorList>
    </citation>
    <scope>NUCLEOTIDE SEQUENCE [LARGE SCALE GENOMIC DNA]</scope>
    <source>
        <strain evidence="21">ZS-35-S2</strain>
    </source>
</reference>
<evidence type="ECO:0000256" key="10">
    <source>
        <dbReference type="ARBA" id="ARBA00022763"/>
    </source>
</evidence>
<evidence type="ECO:0000256" key="18">
    <source>
        <dbReference type="SAM" id="MobiDB-lite"/>
    </source>
</evidence>
<dbReference type="NCBIfam" id="NF002677">
    <property type="entry name" value="PRK02406.1"/>
    <property type="match status" value="1"/>
</dbReference>
<evidence type="ECO:0000256" key="7">
    <source>
        <dbReference type="ARBA" id="ARBA00022695"/>
    </source>
</evidence>
<dbReference type="InterPro" id="IPR050116">
    <property type="entry name" value="DNA_polymerase-Y"/>
</dbReference>
<dbReference type="PANTHER" id="PTHR11076:SF33">
    <property type="entry name" value="DNA POLYMERASE KAPPA"/>
    <property type="match status" value="1"/>
</dbReference>
<dbReference type="Pfam" id="PF00817">
    <property type="entry name" value="IMS"/>
    <property type="match status" value="1"/>
</dbReference>
<evidence type="ECO:0000256" key="17">
    <source>
        <dbReference type="HAMAP-Rule" id="MF_01113"/>
    </source>
</evidence>
<comment type="similarity">
    <text evidence="2 17">Belongs to the DNA polymerase type-Y family.</text>
</comment>
<dbReference type="Gene3D" id="3.30.70.270">
    <property type="match status" value="1"/>
</dbReference>
<dbReference type="EC" id="2.7.7.7" evidence="17"/>
<dbReference type="PANTHER" id="PTHR11076">
    <property type="entry name" value="DNA REPAIR POLYMERASE UMUC / TRANSFERASE FAMILY MEMBER"/>
    <property type="match status" value="1"/>
</dbReference>
<feature type="binding site" evidence="17">
    <location>
        <position position="140"/>
    </location>
    <ligand>
        <name>Mg(2+)</name>
        <dbReference type="ChEBI" id="CHEBI:18420"/>
    </ligand>
</feature>
<evidence type="ECO:0000256" key="11">
    <source>
        <dbReference type="ARBA" id="ARBA00022842"/>
    </source>
</evidence>
<gene>
    <name evidence="17" type="primary">dinB</name>
    <name evidence="20" type="ORF">ACFSKQ_09475</name>
</gene>
<evidence type="ECO:0000256" key="8">
    <source>
        <dbReference type="ARBA" id="ARBA00022705"/>
    </source>
</evidence>
<keyword evidence="21" id="KW-1185">Reference proteome</keyword>
<dbReference type="HAMAP" id="MF_01113">
    <property type="entry name" value="DNApol_IV"/>
    <property type="match status" value="1"/>
</dbReference>
<keyword evidence="10 17" id="KW-0227">DNA damage</keyword>
<evidence type="ECO:0000256" key="16">
    <source>
        <dbReference type="ARBA" id="ARBA00049244"/>
    </source>
</evidence>
<feature type="site" description="Substrate discrimination" evidence="17">
    <location>
        <position position="52"/>
    </location>
</feature>
<comment type="catalytic activity">
    <reaction evidence="16 17">
        <text>DNA(n) + a 2'-deoxyribonucleoside 5'-triphosphate = DNA(n+1) + diphosphate</text>
        <dbReference type="Rhea" id="RHEA:22508"/>
        <dbReference type="Rhea" id="RHEA-COMP:17339"/>
        <dbReference type="Rhea" id="RHEA-COMP:17340"/>
        <dbReference type="ChEBI" id="CHEBI:33019"/>
        <dbReference type="ChEBI" id="CHEBI:61560"/>
        <dbReference type="ChEBI" id="CHEBI:173112"/>
        <dbReference type="EC" id="2.7.7.7"/>
    </reaction>
</comment>
<evidence type="ECO:0000256" key="2">
    <source>
        <dbReference type="ARBA" id="ARBA00010945"/>
    </source>
</evidence>
<comment type="caution">
    <text evidence="20">The sequence shown here is derived from an EMBL/GenBank/DDBJ whole genome shotgun (WGS) entry which is preliminary data.</text>
</comment>
<evidence type="ECO:0000256" key="12">
    <source>
        <dbReference type="ARBA" id="ARBA00022932"/>
    </source>
</evidence>
<evidence type="ECO:0000256" key="5">
    <source>
        <dbReference type="ARBA" id="ARBA00022490"/>
    </source>
</evidence>
<evidence type="ECO:0000256" key="13">
    <source>
        <dbReference type="ARBA" id="ARBA00023125"/>
    </source>
</evidence>
<evidence type="ECO:0000256" key="9">
    <source>
        <dbReference type="ARBA" id="ARBA00022723"/>
    </source>
</evidence>
<comment type="subunit">
    <text evidence="3 17">Monomer.</text>
</comment>
<keyword evidence="6 17" id="KW-0808">Transferase</keyword>
<comment type="subcellular location">
    <subcellularLocation>
        <location evidence="1 17">Cytoplasm</location>
    </subcellularLocation>
</comment>
<evidence type="ECO:0000256" key="1">
    <source>
        <dbReference type="ARBA" id="ARBA00004496"/>
    </source>
</evidence>
<dbReference type="InterPro" id="IPR043128">
    <property type="entry name" value="Rev_trsase/Diguanyl_cyclase"/>
</dbReference>
<evidence type="ECO:0000313" key="21">
    <source>
        <dbReference type="Proteomes" id="UP001597371"/>
    </source>
</evidence>
<comment type="function">
    <text evidence="15 17">Poorly processive, error-prone DNA polymerase involved in untargeted mutagenesis. Copies undamaged DNA at stalled replication forks, which arise in vivo from mismatched or misaligned primer ends. These misaligned primers can be extended by PolIV. Exhibits no 3'-5' exonuclease (proofreading) activity. May be involved in translesional synthesis, in conjunction with the beta clamp from PolIII.</text>
</comment>
<dbReference type="GO" id="GO:0003887">
    <property type="term" value="F:DNA-directed DNA polymerase activity"/>
    <property type="evidence" value="ECO:0007669"/>
    <property type="project" value="UniProtKB-EC"/>
</dbReference>
<dbReference type="SUPFAM" id="SSF100879">
    <property type="entry name" value="Lesion bypass DNA polymerase (Y-family), little finger domain"/>
    <property type="match status" value="1"/>
</dbReference>
<dbReference type="Proteomes" id="UP001597371">
    <property type="component" value="Unassembled WGS sequence"/>
</dbReference>
<dbReference type="Gene3D" id="1.10.150.20">
    <property type="entry name" value="5' to 3' exonuclease, C-terminal subdomain"/>
    <property type="match status" value="1"/>
</dbReference>